<proteinExistence type="inferred from homology"/>
<dbReference type="EMBL" id="JARKHS020000942">
    <property type="protein sequence ID" value="KAK8788322.1"/>
    <property type="molecule type" value="Genomic_DNA"/>
</dbReference>
<keyword evidence="5" id="KW-1185">Reference proteome</keyword>
<dbReference type="Proteomes" id="UP001321473">
    <property type="component" value="Unassembled WGS sequence"/>
</dbReference>
<feature type="compositionally biased region" description="Polar residues" evidence="2">
    <location>
        <begin position="16"/>
        <end position="30"/>
    </location>
</feature>
<comment type="caution">
    <text evidence="4">The sequence shown here is derived from an EMBL/GenBank/DDBJ whole genome shotgun (WGS) entry which is preliminary data.</text>
</comment>
<sequence length="834" mass="90378">MAAPASGLSPEPGSPSMKTSKPANPSLKSGDSSKHSGPAEPPGESPKRNMSPKRAGGPAKSPAAAKDAGSAKPPTGGAAQKPRRASLKREAGSTRQAPAGNAPSSKPVGASATRGGSPKRDAVGTAPKPEAAPEPADSSKQGGPPAKARSAQGAPYEDESKSSVTLGSTLLRAAAIATVTIILCVLMMVTWRVLASPMGGHVMEPALLDSSANDSESRASRPCNDTETCADPYEALFRDSVDTGASPCSNFYEYACGAWMRNHNVSSAATTWRKLARIVAQRFREEKVAARRGQPVAEAARFLETCLNTGGRPESSEGIPVDDVRNILAEAGLTWPDWSERSDFVSSLFFMARRVALPVFFGIEVGYSENRLRAMLFPLDVPFNRILRRFVQHMKTDRAKEVIRAAYETFTAGAFDGQRCDAFLSTMRTMSKVLDAYANAADKKQQCNITSLGAHAPTVTAEKWGSLVQRYHKVYFSDLEAIVVYDVASFAGIFEALQNRGEEIMNDVLGFLSVLAAVHYTNTSLRDTFFGSADEAVVQQEQYCFARAYKFYEHAMNHFLLGNSQLSLDEIRFLADKMSSVFLHLIGVNDTVSAGVSPLNQGYNLRSVFEGFEKSRPEFFAPHYARYPNLTASALQNWMSLVEYKMKTGALSLKEFAEEGSERDWAGQCGTAFYKWRLTPCHLGFPWYSANGHRGAFLAGIGTRIAAALFLDYVDRNASSRLEVYQRNDACLRAGAPLSDTSLDLGLQASVAAVRAAWTMSEDEAATNASLFPEVGPVTPPRVFFLFGCHLFCGESEGARMCNVPLRHSAAFARVFACRRESAMNPARKCTMLI</sequence>
<dbReference type="GO" id="GO:0004222">
    <property type="term" value="F:metalloendopeptidase activity"/>
    <property type="evidence" value="ECO:0007669"/>
    <property type="project" value="InterPro"/>
</dbReference>
<dbReference type="GO" id="GO:0005886">
    <property type="term" value="C:plasma membrane"/>
    <property type="evidence" value="ECO:0007669"/>
    <property type="project" value="TreeGrafter"/>
</dbReference>
<evidence type="ECO:0000256" key="2">
    <source>
        <dbReference type="SAM" id="MobiDB-lite"/>
    </source>
</evidence>
<feature type="region of interest" description="Disordered" evidence="2">
    <location>
        <begin position="1"/>
        <end position="160"/>
    </location>
</feature>
<organism evidence="4 5">
    <name type="scientific">Amblyomma americanum</name>
    <name type="common">Lone star tick</name>
    <dbReference type="NCBI Taxonomy" id="6943"/>
    <lineage>
        <taxon>Eukaryota</taxon>
        <taxon>Metazoa</taxon>
        <taxon>Ecdysozoa</taxon>
        <taxon>Arthropoda</taxon>
        <taxon>Chelicerata</taxon>
        <taxon>Arachnida</taxon>
        <taxon>Acari</taxon>
        <taxon>Parasitiformes</taxon>
        <taxon>Ixodida</taxon>
        <taxon>Ixodoidea</taxon>
        <taxon>Ixodidae</taxon>
        <taxon>Amblyomminae</taxon>
        <taxon>Amblyomma</taxon>
    </lineage>
</organism>
<dbReference type="InterPro" id="IPR000718">
    <property type="entry name" value="Peptidase_M13"/>
</dbReference>
<accession>A0AAQ4FPF4</accession>
<dbReference type="Gene3D" id="3.40.390.10">
    <property type="entry name" value="Collagenase (Catalytic Domain)"/>
    <property type="match status" value="2"/>
</dbReference>
<dbReference type="PANTHER" id="PTHR11733:SF241">
    <property type="entry name" value="GH26575P-RELATED"/>
    <property type="match status" value="1"/>
</dbReference>
<dbReference type="InterPro" id="IPR008753">
    <property type="entry name" value="Peptidase_M13_N"/>
</dbReference>
<dbReference type="SUPFAM" id="SSF55486">
    <property type="entry name" value="Metalloproteases ('zincins'), catalytic domain"/>
    <property type="match status" value="1"/>
</dbReference>
<name>A0AAQ4FPF4_AMBAM</name>
<evidence type="ECO:0000259" key="3">
    <source>
        <dbReference type="Pfam" id="PF05649"/>
    </source>
</evidence>
<feature type="domain" description="Peptidase M13 N-terminal" evidence="3">
    <location>
        <begin position="247"/>
        <end position="559"/>
    </location>
</feature>
<dbReference type="PROSITE" id="PS51885">
    <property type="entry name" value="NEPRILYSIN"/>
    <property type="match status" value="1"/>
</dbReference>
<dbReference type="InterPro" id="IPR024079">
    <property type="entry name" value="MetalloPept_cat_dom_sf"/>
</dbReference>
<dbReference type="InterPro" id="IPR042089">
    <property type="entry name" value="Peptidase_M13_dom_2"/>
</dbReference>
<protein>
    <recommendedName>
        <fullName evidence="3">Peptidase M13 N-terminal domain-containing protein</fullName>
    </recommendedName>
</protein>
<gene>
    <name evidence="4" type="ORF">V5799_021906</name>
</gene>
<dbReference type="GO" id="GO:0016485">
    <property type="term" value="P:protein processing"/>
    <property type="evidence" value="ECO:0007669"/>
    <property type="project" value="TreeGrafter"/>
</dbReference>
<evidence type="ECO:0000313" key="5">
    <source>
        <dbReference type="Proteomes" id="UP001321473"/>
    </source>
</evidence>
<dbReference type="AlphaFoldDB" id="A0AAQ4FPF4"/>
<dbReference type="PANTHER" id="PTHR11733">
    <property type="entry name" value="ZINC METALLOPROTEASE FAMILY M13 NEPRILYSIN-RELATED"/>
    <property type="match status" value="1"/>
</dbReference>
<evidence type="ECO:0000313" key="4">
    <source>
        <dbReference type="EMBL" id="KAK8788322.1"/>
    </source>
</evidence>
<comment type="similarity">
    <text evidence="1">Belongs to the peptidase M13 family.</text>
</comment>
<dbReference type="Gene3D" id="1.10.1380.10">
    <property type="entry name" value="Neutral endopeptidase , domain2"/>
    <property type="match status" value="1"/>
</dbReference>
<evidence type="ECO:0000256" key="1">
    <source>
        <dbReference type="ARBA" id="ARBA00007357"/>
    </source>
</evidence>
<feature type="compositionally biased region" description="Low complexity" evidence="2">
    <location>
        <begin position="52"/>
        <end position="74"/>
    </location>
</feature>
<dbReference type="Pfam" id="PF05649">
    <property type="entry name" value="Peptidase_M13_N"/>
    <property type="match status" value="1"/>
</dbReference>
<feature type="compositionally biased region" description="Low complexity" evidence="2">
    <location>
        <begin position="126"/>
        <end position="136"/>
    </location>
</feature>
<reference evidence="4 5" key="1">
    <citation type="journal article" date="2023" name="Arcadia Sci">
        <title>De novo assembly of a long-read Amblyomma americanum tick genome.</title>
        <authorList>
            <person name="Chou S."/>
            <person name="Poskanzer K.E."/>
            <person name="Rollins M."/>
            <person name="Thuy-Boun P.S."/>
        </authorList>
    </citation>
    <scope>NUCLEOTIDE SEQUENCE [LARGE SCALE GENOMIC DNA]</scope>
    <source>
        <strain evidence="4">F_SG_1</strain>
        <tissue evidence="4">Salivary glands</tissue>
    </source>
</reference>